<gene>
    <name evidence="2" type="ORF">AA0117_g9078</name>
</gene>
<dbReference type="Proteomes" id="UP000291422">
    <property type="component" value="Unassembled WGS sequence"/>
</dbReference>
<accession>A0A4Q4N9T8</accession>
<evidence type="ECO:0000259" key="1">
    <source>
        <dbReference type="Pfam" id="PF20233"/>
    </source>
</evidence>
<feature type="domain" description="DUF6590" evidence="1">
    <location>
        <begin position="235"/>
        <end position="374"/>
    </location>
</feature>
<proteinExistence type="predicted"/>
<evidence type="ECO:0000313" key="3">
    <source>
        <dbReference type="Proteomes" id="UP000291422"/>
    </source>
</evidence>
<feature type="domain" description="DUF6590" evidence="1">
    <location>
        <begin position="1"/>
        <end position="158"/>
    </location>
</feature>
<evidence type="ECO:0000313" key="2">
    <source>
        <dbReference type="EMBL" id="RYN71903.1"/>
    </source>
</evidence>
<dbReference type="PANTHER" id="PTHR35391">
    <property type="entry name" value="C2H2-TYPE DOMAIN-CONTAINING PROTEIN-RELATED"/>
    <property type="match status" value="1"/>
</dbReference>
<dbReference type="EMBL" id="PDXD01000029">
    <property type="protein sequence ID" value="RYN71903.1"/>
    <property type="molecule type" value="Genomic_DNA"/>
</dbReference>
<sequence length="386" mass="43416">MLYTESAGVATPSHNDDAYTVVRFGQTAYTTIRRFVVVQIKRGFVKAWQVTCILPWYQTNTKASGIGTYSGRGSLKAGCIPAEHTIVYLSGTDPESCYLPGEYAAGMIKEPIEIIPVDSSRTLLRESRIRFGKTYPIEMNVKVKDIGQVHPDHLTKLVQYWSDEENLSRDDKTNFVSEWEHGVQESKSNPDPQSDSEDVALLRRDAQYHLSADRMDSRLAGDLSSDYQVIQNPRGFFKKGIVFMVPWPEPGGDYVKDRVGPPVVVKIRRFVVIRPKNTFCLCLPIQTYGGQATTKPGVNPQDHAAVVAENDQVKYLPNEAELAKMPLYIKVENASTGPIDPASRINFAKIYTVEYNVKVWKVGRIVTDSVWRMEQYFTECSKIGTS</sequence>
<organism evidence="2 3">
    <name type="scientific">Alternaria alternata</name>
    <name type="common">Alternaria rot fungus</name>
    <name type="synonym">Torula alternata</name>
    <dbReference type="NCBI Taxonomy" id="5599"/>
    <lineage>
        <taxon>Eukaryota</taxon>
        <taxon>Fungi</taxon>
        <taxon>Dikarya</taxon>
        <taxon>Ascomycota</taxon>
        <taxon>Pezizomycotina</taxon>
        <taxon>Dothideomycetes</taxon>
        <taxon>Pleosporomycetidae</taxon>
        <taxon>Pleosporales</taxon>
        <taxon>Pleosporineae</taxon>
        <taxon>Pleosporaceae</taxon>
        <taxon>Alternaria</taxon>
        <taxon>Alternaria sect. Alternaria</taxon>
        <taxon>Alternaria alternata complex</taxon>
    </lineage>
</organism>
<protein>
    <recommendedName>
        <fullName evidence="1">DUF6590 domain-containing protein</fullName>
    </recommendedName>
</protein>
<dbReference type="VEuPathDB" id="FungiDB:CC77DRAFT_287849"/>
<comment type="caution">
    <text evidence="2">The sequence shown here is derived from an EMBL/GenBank/DDBJ whole genome shotgun (WGS) entry which is preliminary data.</text>
</comment>
<dbReference type="AlphaFoldDB" id="A0A4Q4N9T8"/>
<dbReference type="InterPro" id="IPR046497">
    <property type="entry name" value="DUF6590"/>
</dbReference>
<dbReference type="Pfam" id="PF20233">
    <property type="entry name" value="DUF6590"/>
    <property type="match status" value="2"/>
</dbReference>
<reference evidence="3" key="1">
    <citation type="journal article" date="2019" name="bioRxiv">
        <title>Genomics, evolutionary history and diagnostics of the Alternaria alternata species group including apple and Asian pear pathotypes.</title>
        <authorList>
            <person name="Armitage A.D."/>
            <person name="Cockerton H.M."/>
            <person name="Sreenivasaprasad S."/>
            <person name="Woodhall J.W."/>
            <person name="Lane C.R."/>
            <person name="Harrison R.J."/>
            <person name="Clarkson J.P."/>
        </authorList>
    </citation>
    <scope>NUCLEOTIDE SEQUENCE [LARGE SCALE GENOMIC DNA]</scope>
    <source>
        <strain evidence="3">FERA 1177</strain>
    </source>
</reference>
<name>A0A4Q4N9T8_ALTAL</name>
<dbReference type="VEuPathDB" id="FungiDB:CC77DRAFT_381925"/>
<dbReference type="PANTHER" id="PTHR35391:SF5">
    <property type="entry name" value="DUF6590 DOMAIN-CONTAINING PROTEIN"/>
    <property type="match status" value="1"/>
</dbReference>